<feature type="transmembrane region" description="Helical" evidence="5">
    <location>
        <begin position="100"/>
        <end position="125"/>
    </location>
</feature>
<dbReference type="KEGG" id="mev:Metev_1678"/>
<keyword evidence="2 5" id="KW-0812">Transmembrane</keyword>
<evidence type="ECO:0000256" key="3">
    <source>
        <dbReference type="ARBA" id="ARBA00022989"/>
    </source>
</evidence>
<feature type="domain" description="ABC transmembrane type-2" evidence="6">
    <location>
        <begin position="21"/>
        <end position="247"/>
    </location>
</feature>
<accession>D7EB00</accession>
<dbReference type="PANTHER" id="PTHR43229">
    <property type="entry name" value="NODULATION PROTEIN J"/>
    <property type="match status" value="1"/>
</dbReference>
<evidence type="ECO:0000313" key="8">
    <source>
        <dbReference type="Proteomes" id="UP000000391"/>
    </source>
</evidence>
<feature type="transmembrane region" description="Helical" evidence="5">
    <location>
        <begin position="131"/>
        <end position="154"/>
    </location>
</feature>
<keyword evidence="8" id="KW-1185">Reference proteome</keyword>
<dbReference type="OrthoDB" id="147058at2157"/>
<dbReference type="PROSITE" id="PS51012">
    <property type="entry name" value="ABC_TM2"/>
    <property type="match status" value="1"/>
</dbReference>
<organism evidence="7 8">
    <name type="scientific">Methanohalobium evestigatum (strain ATCC BAA-1072 / DSM 3721 / NBRC 107634 / OCM 161 / Z-7303)</name>
    <dbReference type="NCBI Taxonomy" id="644295"/>
    <lineage>
        <taxon>Archaea</taxon>
        <taxon>Methanobacteriati</taxon>
        <taxon>Methanobacteriota</taxon>
        <taxon>Stenosarchaea group</taxon>
        <taxon>Methanomicrobia</taxon>
        <taxon>Methanosarcinales</taxon>
        <taxon>Methanosarcinaceae</taxon>
        <taxon>Methanohalobium</taxon>
    </lineage>
</organism>
<dbReference type="GO" id="GO:0043190">
    <property type="term" value="C:ATP-binding cassette (ABC) transporter complex"/>
    <property type="evidence" value="ECO:0007669"/>
    <property type="project" value="InterPro"/>
</dbReference>
<dbReference type="InterPro" id="IPR051784">
    <property type="entry name" value="Nod_factor_ABC_transporter"/>
</dbReference>
<evidence type="ECO:0000256" key="5">
    <source>
        <dbReference type="SAM" id="Phobius"/>
    </source>
</evidence>
<evidence type="ECO:0000256" key="1">
    <source>
        <dbReference type="ARBA" id="ARBA00004141"/>
    </source>
</evidence>
<feature type="transmembrane region" description="Helical" evidence="5">
    <location>
        <begin position="220"/>
        <end position="244"/>
    </location>
</feature>
<feature type="transmembrane region" description="Helical" evidence="5">
    <location>
        <begin position="166"/>
        <end position="187"/>
    </location>
</feature>
<dbReference type="HOGENOM" id="CLU_039483_2_3_2"/>
<comment type="subcellular location">
    <subcellularLocation>
        <location evidence="1">Membrane</location>
        <topology evidence="1">Multi-pass membrane protein</topology>
    </subcellularLocation>
</comment>
<dbReference type="STRING" id="644295.Metev_1678"/>
<dbReference type="PRINTS" id="PR00164">
    <property type="entry name" value="ABC2TRNSPORT"/>
</dbReference>
<dbReference type="InterPro" id="IPR000412">
    <property type="entry name" value="ABC_2_transport"/>
</dbReference>
<evidence type="ECO:0000256" key="2">
    <source>
        <dbReference type="ARBA" id="ARBA00022692"/>
    </source>
</evidence>
<reference evidence="7 8" key="1">
    <citation type="submission" date="2010-06" db="EMBL/GenBank/DDBJ databases">
        <title>Complete sequence chromosome of Methanohalobium evestigatum Z-7303.</title>
        <authorList>
            <consortium name="US DOE Joint Genome Institute"/>
            <person name="Lucas S."/>
            <person name="Copeland A."/>
            <person name="Lapidus A."/>
            <person name="Cheng J.-F."/>
            <person name="Bruce D."/>
            <person name="Goodwin L."/>
            <person name="Pitluck S."/>
            <person name="Saunders E."/>
            <person name="Detter J.C."/>
            <person name="Han C."/>
            <person name="Tapia R."/>
            <person name="Land M."/>
            <person name="Hauser L."/>
            <person name="Kyrpides N."/>
            <person name="Mikhailova N."/>
            <person name="Sieprawska-Lupa M."/>
            <person name="Whitman W.B."/>
            <person name="Anderson I."/>
            <person name="Woyke T."/>
        </authorList>
    </citation>
    <scope>NUCLEOTIDE SEQUENCE [LARGE SCALE GENOMIC DNA]</scope>
    <source>
        <strain evidence="8">ATCC BAA-1072 / DSM 3721 / NBRC 107634 / OCM 161 / Z-7303</strain>
    </source>
</reference>
<dbReference type="AlphaFoldDB" id="D7EB00"/>
<dbReference type="PANTHER" id="PTHR43229:SF2">
    <property type="entry name" value="NODULATION PROTEIN J"/>
    <property type="match status" value="1"/>
</dbReference>
<dbReference type="RefSeq" id="WP_013195082.1">
    <property type="nucleotide sequence ID" value="NC_014253.1"/>
</dbReference>
<feature type="transmembrane region" description="Helical" evidence="5">
    <location>
        <begin position="21"/>
        <end position="41"/>
    </location>
</feature>
<proteinExistence type="predicted"/>
<gene>
    <name evidence="7" type="ordered locus">Metev_1678</name>
</gene>
<dbReference type="GO" id="GO:0140359">
    <property type="term" value="F:ABC-type transporter activity"/>
    <property type="evidence" value="ECO:0007669"/>
    <property type="project" value="InterPro"/>
</dbReference>
<name>D7EB00_METEZ</name>
<feature type="transmembrane region" description="Helical" evidence="5">
    <location>
        <begin position="61"/>
        <end position="79"/>
    </location>
</feature>
<dbReference type="PIRSF" id="PIRSF006648">
    <property type="entry name" value="DrrB"/>
    <property type="match status" value="1"/>
</dbReference>
<evidence type="ECO:0000259" key="6">
    <source>
        <dbReference type="PROSITE" id="PS51012"/>
    </source>
</evidence>
<evidence type="ECO:0000313" key="7">
    <source>
        <dbReference type="EMBL" id="ADI74517.1"/>
    </source>
</evidence>
<dbReference type="Pfam" id="PF01061">
    <property type="entry name" value="ABC2_membrane"/>
    <property type="match status" value="1"/>
</dbReference>
<evidence type="ECO:0000256" key="4">
    <source>
        <dbReference type="ARBA" id="ARBA00023136"/>
    </source>
</evidence>
<dbReference type="InterPro" id="IPR047817">
    <property type="entry name" value="ABC2_TM_bact-type"/>
</dbReference>
<protein>
    <submittedName>
        <fullName evidence="7">ABC-2 type transporter</fullName>
    </submittedName>
</protein>
<dbReference type="GeneID" id="9347321"/>
<keyword evidence="3 5" id="KW-1133">Transmembrane helix</keyword>
<dbReference type="EMBL" id="CP002069">
    <property type="protein sequence ID" value="ADI74517.1"/>
    <property type="molecule type" value="Genomic_DNA"/>
</dbReference>
<dbReference type="InterPro" id="IPR013525">
    <property type="entry name" value="ABC2_TM"/>
</dbReference>
<dbReference type="Proteomes" id="UP000000391">
    <property type="component" value="Chromosome"/>
</dbReference>
<sequence length="249" mass="27196">MLGPIRIMWMRQIKEYWRSKPRLIASIAQPTIFLMALGFGLGPVFQQAGGGDYVQFLTPGILGMALLFGSVFNGVSILWDKQFGFLKESLVAPVPRISLLIGHSIGGATTAVFQGVVLLPVSYFIGFRLDSLLFIPLIILFMFLISFLFSLLGISMGAKLDDPEAFPLIINLVIIPIFFLSGALFPINNLPDVVTTLAKLNPLSYGVDGLRGSMTGSSDFGIVTDIGILLIVTFILLVISNYLFEKLET</sequence>
<keyword evidence="4 5" id="KW-0472">Membrane</keyword>